<dbReference type="SUPFAM" id="SSF46785">
    <property type="entry name" value="Winged helix' DNA-binding domain"/>
    <property type="match status" value="1"/>
</dbReference>
<name>A0A150KLX7_9BACI</name>
<dbReference type="InterPro" id="IPR001845">
    <property type="entry name" value="HTH_ArsR_DNA-bd_dom"/>
</dbReference>
<dbReference type="InterPro" id="IPR036388">
    <property type="entry name" value="WH-like_DNA-bd_sf"/>
</dbReference>
<reference evidence="3 4" key="1">
    <citation type="submission" date="2016-01" db="EMBL/GenBank/DDBJ databases">
        <title>Genome Sequences of Twelve Sporeforming Bacillus Species Isolated from Foods.</title>
        <authorList>
            <person name="Berendsen E.M."/>
            <person name="Wells-Bennik M.H."/>
            <person name="Krawcyk A.O."/>
            <person name="De Jong A."/>
            <person name="Holsappel S."/>
            <person name="Eijlander R.T."/>
            <person name="Kuipers O.P."/>
        </authorList>
    </citation>
    <scope>NUCLEOTIDE SEQUENCE [LARGE SCALE GENOMIC DNA]</scope>
    <source>
        <strain evidence="3 4">B4102</strain>
    </source>
</reference>
<dbReference type="PRINTS" id="PR00778">
    <property type="entry name" value="HTHARSR"/>
</dbReference>
<dbReference type="AlphaFoldDB" id="A0A150KLX7"/>
<organism evidence="3 4">
    <name type="scientific">Heyndrickxia sporothermodurans</name>
    <dbReference type="NCBI Taxonomy" id="46224"/>
    <lineage>
        <taxon>Bacteria</taxon>
        <taxon>Bacillati</taxon>
        <taxon>Bacillota</taxon>
        <taxon>Bacilli</taxon>
        <taxon>Bacillales</taxon>
        <taxon>Bacillaceae</taxon>
        <taxon>Heyndrickxia</taxon>
    </lineage>
</organism>
<dbReference type="InterPro" id="IPR011991">
    <property type="entry name" value="ArsR-like_HTH"/>
</dbReference>
<dbReference type="PANTHER" id="PTHR38600:SF2">
    <property type="entry name" value="SLL0088 PROTEIN"/>
    <property type="match status" value="1"/>
</dbReference>
<keyword evidence="4" id="KW-1185">Reference proteome</keyword>
<dbReference type="CDD" id="cd00090">
    <property type="entry name" value="HTH_ARSR"/>
    <property type="match status" value="1"/>
</dbReference>
<feature type="domain" description="HTH arsR-type" evidence="2">
    <location>
        <begin position="11"/>
        <end position="79"/>
    </location>
</feature>
<keyword evidence="1" id="KW-0238">DNA-binding</keyword>
<comment type="caution">
    <text evidence="3">The sequence shown here is derived from an EMBL/GenBank/DDBJ whole genome shotgun (WGS) entry which is preliminary data.</text>
</comment>
<evidence type="ECO:0000256" key="1">
    <source>
        <dbReference type="ARBA" id="ARBA00023125"/>
    </source>
</evidence>
<dbReference type="EMBL" id="LQYN01000128">
    <property type="protein sequence ID" value="KYC90327.1"/>
    <property type="molecule type" value="Genomic_DNA"/>
</dbReference>
<dbReference type="Gene3D" id="1.10.10.10">
    <property type="entry name" value="Winged helix-like DNA-binding domain superfamily/Winged helix DNA-binding domain"/>
    <property type="match status" value="1"/>
</dbReference>
<dbReference type="PATRIC" id="fig|46224.3.peg.976"/>
<dbReference type="OrthoDB" id="1691727at2"/>
<proteinExistence type="predicted"/>
<evidence type="ECO:0000313" key="4">
    <source>
        <dbReference type="Proteomes" id="UP000075666"/>
    </source>
</evidence>
<accession>A0A150KLX7</accession>
<dbReference type="Proteomes" id="UP000075666">
    <property type="component" value="Unassembled WGS sequence"/>
</dbReference>
<protein>
    <recommendedName>
        <fullName evidence="2">HTH arsR-type domain-containing protein</fullName>
    </recommendedName>
</protein>
<dbReference type="GO" id="GO:0003700">
    <property type="term" value="F:DNA-binding transcription factor activity"/>
    <property type="evidence" value="ECO:0007669"/>
    <property type="project" value="InterPro"/>
</dbReference>
<dbReference type="InterPro" id="IPR036390">
    <property type="entry name" value="WH_DNA-bd_sf"/>
</dbReference>
<evidence type="ECO:0000259" key="2">
    <source>
        <dbReference type="SMART" id="SM00418"/>
    </source>
</evidence>
<dbReference type="PANTHER" id="PTHR38600">
    <property type="entry name" value="TRANSCRIPTIONAL REGULATORY PROTEIN"/>
    <property type="match status" value="1"/>
</dbReference>
<gene>
    <name evidence="3" type="ORF">B4102_3835</name>
</gene>
<dbReference type="Pfam" id="PF12840">
    <property type="entry name" value="HTH_20"/>
    <property type="match status" value="1"/>
</dbReference>
<sequence>MKEVFMIENLEQLKSISDPLRVKIIHLIGMKPLTSQMLSEELNIPRSKIHYHLKELERNGLIEVVKTEQVRNFLQMFYRPVAQSIIASPDLLLKQNESEENSFLETYNIVLDEHLTEEFKEALNNLCEQFEKKSKGVSKVKLHLSLTKVE</sequence>
<dbReference type="GO" id="GO:0003677">
    <property type="term" value="F:DNA binding"/>
    <property type="evidence" value="ECO:0007669"/>
    <property type="project" value="UniProtKB-KW"/>
</dbReference>
<dbReference type="SMART" id="SM00418">
    <property type="entry name" value="HTH_ARSR"/>
    <property type="match status" value="1"/>
</dbReference>
<evidence type="ECO:0000313" key="3">
    <source>
        <dbReference type="EMBL" id="KYC90327.1"/>
    </source>
</evidence>